<dbReference type="OrthoDB" id="9768243at2"/>
<dbReference type="Proteomes" id="UP000298653">
    <property type="component" value="Chromosome"/>
</dbReference>
<dbReference type="SUPFAM" id="SSF52540">
    <property type="entry name" value="P-loop containing nucleoside triphosphate hydrolases"/>
    <property type="match status" value="1"/>
</dbReference>
<feature type="domain" description="Stage III sporulation protein AA AAA+ ATPase" evidence="3">
    <location>
        <begin position="4"/>
        <end position="307"/>
    </location>
</feature>
<keyword evidence="5" id="KW-1185">Reference proteome</keyword>
<dbReference type="Pfam" id="PF19568">
    <property type="entry name" value="Spore_III_AA"/>
    <property type="match status" value="1"/>
</dbReference>
<name>A0A4P8IBN7_9FIRM</name>
<dbReference type="PANTHER" id="PTHR20953">
    <property type="entry name" value="KINASE-RELATED"/>
    <property type="match status" value="1"/>
</dbReference>
<proteinExistence type="predicted"/>
<organism evidence="4 5">
    <name type="scientific">Anaerostipes rhamnosivorans</name>
    <dbReference type="NCBI Taxonomy" id="1229621"/>
    <lineage>
        <taxon>Bacteria</taxon>
        <taxon>Bacillati</taxon>
        <taxon>Bacillota</taxon>
        <taxon>Clostridia</taxon>
        <taxon>Lachnospirales</taxon>
        <taxon>Lachnospiraceae</taxon>
        <taxon>Anaerostipes</taxon>
    </lineage>
</organism>
<dbReference type="InterPro" id="IPR014217">
    <property type="entry name" value="Spore_III_AA"/>
</dbReference>
<dbReference type="Gene3D" id="3.40.50.300">
    <property type="entry name" value="P-loop containing nucleotide triphosphate hydrolases"/>
    <property type="match status" value="1"/>
</dbReference>
<keyword evidence="2" id="KW-0067">ATP-binding</keyword>
<dbReference type="PANTHER" id="PTHR20953:SF3">
    <property type="entry name" value="P-LOOP CONTAINING NUCLEOSIDE TRIPHOSPHATE HYDROLASES SUPERFAMILY PROTEIN"/>
    <property type="match status" value="1"/>
</dbReference>
<evidence type="ECO:0000313" key="4">
    <source>
        <dbReference type="EMBL" id="QCP35028.1"/>
    </source>
</evidence>
<evidence type="ECO:0000256" key="1">
    <source>
        <dbReference type="ARBA" id="ARBA00022741"/>
    </source>
</evidence>
<dbReference type="AlphaFoldDB" id="A0A4P8IBN7"/>
<reference evidence="4 5" key="1">
    <citation type="submission" date="2019-05" db="EMBL/GenBank/DDBJ databases">
        <title>Complete genome sequencing of Anaerostipes rhamnosivorans.</title>
        <authorList>
            <person name="Bui T.P.N."/>
            <person name="de Vos W.M."/>
        </authorList>
    </citation>
    <scope>NUCLEOTIDE SEQUENCE [LARGE SCALE GENOMIC DNA]</scope>
    <source>
        <strain evidence="4 5">1y2</strain>
    </source>
</reference>
<evidence type="ECO:0000256" key="2">
    <source>
        <dbReference type="ARBA" id="ARBA00022840"/>
    </source>
</evidence>
<protein>
    <submittedName>
        <fullName evidence="4">Stage III sporulation protein AA</fullName>
    </submittedName>
</protein>
<dbReference type="EMBL" id="CP040058">
    <property type="protein sequence ID" value="QCP35028.1"/>
    <property type="molecule type" value="Genomic_DNA"/>
</dbReference>
<evidence type="ECO:0000259" key="3">
    <source>
        <dbReference type="Pfam" id="PF19568"/>
    </source>
</evidence>
<gene>
    <name evidence="4" type="ORF">AR1Y2_1574</name>
</gene>
<dbReference type="InterPro" id="IPR027417">
    <property type="entry name" value="P-loop_NTPase"/>
</dbReference>
<evidence type="ECO:0000313" key="5">
    <source>
        <dbReference type="Proteomes" id="UP000298653"/>
    </source>
</evidence>
<dbReference type="NCBIfam" id="TIGR02858">
    <property type="entry name" value="spore_III_AA"/>
    <property type="match status" value="1"/>
</dbReference>
<dbReference type="KEGG" id="arf:AR1Y2_1574"/>
<dbReference type="RefSeq" id="WP_137328459.1">
    <property type="nucleotide sequence ID" value="NZ_CP040058.1"/>
</dbReference>
<dbReference type="InterPro" id="IPR045735">
    <property type="entry name" value="Spore_III_AA_AAA+_ATPase"/>
</dbReference>
<keyword evidence="1" id="KW-0547">Nucleotide-binding</keyword>
<dbReference type="GO" id="GO:0005524">
    <property type="term" value="F:ATP binding"/>
    <property type="evidence" value="ECO:0007669"/>
    <property type="project" value="UniProtKB-KW"/>
</dbReference>
<sequence>MEYTSEIYHILPRSVRGLMLKSGLKPDQLQEIRLRIHQPVIIRYENKEYFLSTGGKLTSSHHFVHVLTREELKQMMEYISNYSLYAYEDQLRQGFLTVKGGHRVGIAGKVSIEDGEIRTMKHITFLNIRVAHEVIGCAESVFKLCTEHGHLLPVLIVSPPGRGKTTLLRDMIRLASDGGETVGVVDERSEIAASYMGVPQNKVGIRTDVMDGCPKSEGMMMLVRSMAPNVIAVDEIGKKEDVDAMLYSAYCGCTLMATIHGKDMEELKKVPYVGEMIQRKVFQRYIVLSEQGDAGSVKEVLNEEGVKLYG</sequence>
<accession>A0A4P8IBN7</accession>